<dbReference type="EMBL" id="OZ035825">
    <property type="protein sequence ID" value="CAL1601159.1"/>
    <property type="molecule type" value="Genomic_DNA"/>
</dbReference>
<gene>
    <name evidence="2" type="ORF">KC01_LOCUS29178</name>
</gene>
<evidence type="ECO:0008006" key="4">
    <source>
        <dbReference type="Google" id="ProtNLM"/>
    </source>
</evidence>
<protein>
    <recommendedName>
        <fullName evidence="4">Secreted protein</fullName>
    </recommendedName>
</protein>
<keyword evidence="3" id="KW-1185">Reference proteome</keyword>
<accession>A0AAV2LKX0</accession>
<evidence type="ECO:0000313" key="3">
    <source>
        <dbReference type="Proteomes" id="UP001497482"/>
    </source>
</evidence>
<reference evidence="2 3" key="1">
    <citation type="submission" date="2024-04" db="EMBL/GenBank/DDBJ databases">
        <authorList>
            <person name="Waldvogel A.-M."/>
            <person name="Schoenle A."/>
        </authorList>
    </citation>
    <scope>NUCLEOTIDE SEQUENCE [LARGE SCALE GENOMIC DNA]</scope>
</reference>
<feature type="chain" id="PRO_5044022047" description="Secreted protein" evidence="1">
    <location>
        <begin position="27"/>
        <end position="78"/>
    </location>
</feature>
<feature type="signal peptide" evidence="1">
    <location>
        <begin position="1"/>
        <end position="26"/>
    </location>
</feature>
<sequence length="78" mass="8508">MLVSQWNRCCVVFVLVASLRTHQVSAARPKANSIKPGQLLETAAPATNHTASAHGGMPRKHSLLTHVSLDLVYVVKRH</sequence>
<proteinExistence type="predicted"/>
<evidence type="ECO:0000256" key="1">
    <source>
        <dbReference type="SAM" id="SignalP"/>
    </source>
</evidence>
<dbReference type="AlphaFoldDB" id="A0AAV2LKX0"/>
<keyword evidence="1" id="KW-0732">Signal</keyword>
<organism evidence="2 3">
    <name type="scientific">Knipowitschia caucasica</name>
    <name type="common">Caucasian dwarf goby</name>
    <name type="synonym">Pomatoschistus caucasicus</name>
    <dbReference type="NCBI Taxonomy" id="637954"/>
    <lineage>
        <taxon>Eukaryota</taxon>
        <taxon>Metazoa</taxon>
        <taxon>Chordata</taxon>
        <taxon>Craniata</taxon>
        <taxon>Vertebrata</taxon>
        <taxon>Euteleostomi</taxon>
        <taxon>Actinopterygii</taxon>
        <taxon>Neopterygii</taxon>
        <taxon>Teleostei</taxon>
        <taxon>Neoteleostei</taxon>
        <taxon>Acanthomorphata</taxon>
        <taxon>Gobiaria</taxon>
        <taxon>Gobiiformes</taxon>
        <taxon>Gobioidei</taxon>
        <taxon>Gobiidae</taxon>
        <taxon>Gobiinae</taxon>
        <taxon>Knipowitschia</taxon>
    </lineage>
</organism>
<name>A0AAV2LKX0_KNICA</name>
<evidence type="ECO:0000313" key="2">
    <source>
        <dbReference type="EMBL" id="CAL1601159.1"/>
    </source>
</evidence>
<dbReference type="Proteomes" id="UP001497482">
    <property type="component" value="Chromosome 3"/>
</dbReference>